<keyword evidence="1" id="KW-1185">Reference proteome</keyword>
<dbReference type="RefSeq" id="XP_021842386.1">
    <property type="nucleotide sequence ID" value="XM_021986694.2"/>
</dbReference>
<dbReference type="PANTHER" id="PTHR33265:SF10">
    <property type="entry name" value="OS01G0133200 PROTEIN"/>
    <property type="match status" value="1"/>
</dbReference>
<dbReference type="Proteomes" id="UP000813463">
    <property type="component" value="Chromosome 3"/>
</dbReference>
<evidence type="ECO:0008006" key="3">
    <source>
        <dbReference type="Google" id="ProtNLM"/>
    </source>
</evidence>
<evidence type="ECO:0000313" key="1">
    <source>
        <dbReference type="Proteomes" id="UP000813463"/>
    </source>
</evidence>
<accession>A0A9R0I4A3</accession>
<dbReference type="PANTHER" id="PTHR33265">
    <property type="entry name" value="AVR9/CF-9 RAPIDLY ELICITED PROTEIN-RELATED"/>
    <property type="match status" value="1"/>
</dbReference>
<organism evidence="1 2">
    <name type="scientific">Spinacia oleracea</name>
    <name type="common">Spinach</name>
    <dbReference type="NCBI Taxonomy" id="3562"/>
    <lineage>
        <taxon>Eukaryota</taxon>
        <taxon>Viridiplantae</taxon>
        <taxon>Streptophyta</taxon>
        <taxon>Embryophyta</taxon>
        <taxon>Tracheophyta</taxon>
        <taxon>Spermatophyta</taxon>
        <taxon>Magnoliopsida</taxon>
        <taxon>eudicotyledons</taxon>
        <taxon>Gunneridae</taxon>
        <taxon>Pentapetalae</taxon>
        <taxon>Caryophyllales</taxon>
        <taxon>Chenopodiaceae</taxon>
        <taxon>Chenopodioideae</taxon>
        <taxon>Anserineae</taxon>
        <taxon>Spinacia</taxon>
    </lineage>
</organism>
<proteinExistence type="predicted"/>
<sequence length="174" mass="20238">MPKKTSSVLEKVSSFIKLAKIRNQITLNLILFKKTTGKFKKYKFHSHYYNYEYIQEYQFSPSNTPLIFPRKKKEYLYNKLDSMLFMCMCLGKIGVEEREEIYSPMEMLPPVINGVSSYGSDGEGEELEMLEIGSGECGLLSVDERAERFIENFYAQMRMQRQQSNNTVGLMLGD</sequence>
<dbReference type="KEGG" id="soe:110782524"/>
<gene>
    <name evidence="2" type="primary">LOC110782524</name>
</gene>
<dbReference type="OrthoDB" id="1936669at2759"/>
<name>A0A9R0I4A3_SPIOL</name>
<dbReference type="InterPro" id="IPR008480">
    <property type="entry name" value="DUF761_pln"/>
</dbReference>
<dbReference type="Pfam" id="PF05553">
    <property type="entry name" value="DUF761"/>
    <property type="match status" value="1"/>
</dbReference>
<reference evidence="1" key="1">
    <citation type="journal article" date="2021" name="Nat. Commun.">
        <title>Genomic analyses provide insights into spinach domestication and the genetic basis of agronomic traits.</title>
        <authorList>
            <person name="Cai X."/>
            <person name="Sun X."/>
            <person name="Xu C."/>
            <person name="Sun H."/>
            <person name="Wang X."/>
            <person name="Ge C."/>
            <person name="Zhang Z."/>
            <person name="Wang Q."/>
            <person name="Fei Z."/>
            <person name="Jiao C."/>
            <person name="Wang Q."/>
        </authorList>
    </citation>
    <scope>NUCLEOTIDE SEQUENCE [LARGE SCALE GENOMIC DNA]</scope>
    <source>
        <strain evidence="1">cv. Varoflay</strain>
    </source>
</reference>
<protein>
    <recommendedName>
        <fullName evidence="3">Cotton fiber protein</fullName>
    </recommendedName>
</protein>
<dbReference type="AlphaFoldDB" id="A0A9R0I4A3"/>
<reference evidence="2" key="2">
    <citation type="submission" date="2025-08" db="UniProtKB">
        <authorList>
            <consortium name="RefSeq"/>
        </authorList>
    </citation>
    <scope>IDENTIFICATION</scope>
    <source>
        <tissue evidence="2">Leaf</tissue>
    </source>
</reference>
<dbReference type="GeneID" id="110782524"/>
<evidence type="ECO:0000313" key="2">
    <source>
        <dbReference type="RefSeq" id="XP_021842386.1"/>
    </source>
</evidence>